<organism evidence="3 4">
    <name type="scientific">Phytophthora pseudosyringae</name>
    <dbReference type="NCBI Taxonomy" id="221518"/>
    <lineage>
        <taxon>Eukaryota</taxon>
        <taxon>Sar</taxon>
        <taxon>Stramenopiles</taxon>
        <taxon>Oomycota</taxon>
        <taxon>Peronosporomycetes</taxon>
        <taxon>Peronosporales</taxon>
        <taxon>Peronosporaceae</taxon>
        <taxon>Phytophthora</taxon>
    </lineage>
</organism>
<feature type="compositionally biased region" description="Acidic residues" evidence="1">
    <location>
        <begin position="191"/>
        <end position="205"/>
    </location>
</feature>
<protein>
    <recommendedName>
        <fullName evidence="5">Transmembrane protein</fullName>
    </recommendedName>
</protein>
<comment type="caution">
    <text evidence="3">The sequence shown here is derived from an EMBL/GenBank/DDBJ whole genome shotgun (WGS) entry which is preliminary data.</text>
</comment>
<dbReference type="AlphaFoldDB" id="A0A8T1V9I7"/>
<feature type="region of interest" description="Disordered" evidence="1">
    <location>
        <begin position="191"/>
        <end position="247"/>
    </location>
</feature>
<reference evidence="3" key="1">
    <citation type="submission" date="2021-02" db="EMBL/GenBank/DDBJ databases">
        <authorList>
            <person name="Palmer J.M."/>
        </authorList>
    </citation>
    <scope>NUCLEOTIDE SEQUENCE</scope>
    <source>
        <strain evidence="3">SCRP734</strain>
    </source>
</reference>
<gene>
    <name evidence="3" type="ORF">PHYPSEUDO_012783</name>
</gene>
<feature type="compositionally biased region" description="Acidic residues" evidence="1">
    <location>
        <begin position="217"/>
        <end position="227"/>
    </location>
</feature>
<feature type="transmembrane region" description="Helical" evidence="2">
    <location>
        <begin position="98"/>
        <end position="118"/>
    </location>
</feature>
<accession>A0A8T1V9I7</accession>
<dbReference type="EMBL" id="JAGDFM010000627">
    <property type="protein sequence ID" value="KAG7376758.1"/>
    <property type="molecule type" value="Genomic_DNA"/>
</dbReference>
<feature type="compositionally biased region" description="Low complexity" evidence="1">
    <location>
        <begin position="206"/>
        <end position="216"/>
    </location>
</feature>
<keyword evidence="2" id="KW-0472">Membrane</keyword>
<keyword evidence="2" id="KW-0812">Transmembrane</keyword>
<feature type="transmembrane region" description="Helical" evidence="2">
    <location>
        <begin position="64"/>
        <end position="83"/>
    </location>
</feature>
<dbReference type="Proteomes" id="UP000694044">
    <property type="component" value="Unassembled WGS sequence"/>
</dbReference>
<evidence type="ECO:0000256" key="2">
    <source>
        <dbReference type="SAM" id="Phobius"/>
    </source>
</evidence>
<sequence length="333" mass="36593">MLGTGLKVAVLAAAVACYVRPQLLLQPLVGAELDGADADASVRVLRGLLTLLSYGLASMRPSWFWVLVAVAALQLVLWGLQLTEDSLLGMSVEAEKKLFLVGAVACFGAIVSIILFGGKGDTKARFRKRLVAFYTKHNPKKLQEVDDLVEKYELNEELLFQRLHRKYNALAAGVDNHSVMKKIDESEFLYEEAEEEGVESSEEETATLLEETAVVPAEEEEDELEYEEPPRSFTAQQSSGSSGSDESFELIEKKMGTPAVLTPVRPLEIEDYGELDGTPPVSPRTAEKLACTHRQSSALIKDAIALARRAQQERIERRIANIASKRGDGYAGH</sequence>
<evidence type="ECO:0000313" key="4">
    <source>
        <dbReference type="Proteomes" id="UP000694044"/>
    </source>
</evidence>
<evidence type="ECO:0008006" key="5">
    <source>
        <dbReference type="Google" id="ProtNLM"/>
    </source>
</evidence>
<dbReference type="OrthoDB" id="164285at2759"/>
<name>A0A8T1V9I7_9STRA</name>
<evidence type="ECO:0000256" key="1">
    <source>
        <dbReference type="SAM" id="MobiDB-lite"/>
    </source>
</evidence>
<keyword evidence="4" id="KW-1185">Reference proteome</keyword>
<proteinExistence type="predicted"/>
<evidence type="ECO:0000313" key="3">
    <source>
        <dbReference type="EMBL" id="KAG7376758.1"/>
    </source>
</evidence>
<keyword evidence="2" id="KW-1133">Transmembrane helix</keyword>